<accession>A0A5B7CXP4</accession>
<dbReference type="AlphaFoldDB" id="A0A5B7CXP4"/>
<keyword evidence="2" id="KW-1185">Reference proteome</keyword>
<proteinExistence type="predicted"/>
<comment type="caution">
    <text evidence="1">The sequence shown here is derived from an EMBL/GenBank/DDBJ whole genome shotgun (WGS) entry which is preliminary data.</text>
</comment>
<evidence type="ECO:0000313" key="1">
    <source>
        <dbReference type="EMBL" id="MPC14492.1"/>
    </source>
</evidence>
<evidence type="ECO:0000313" key="2">
    <source>
        <dbReference type="Proteomes" id="UP000324222"/>
    </source>
</evidence>
<protein>
    <submittedName>
        <fullName evidence="1">Uncharacterized protein</fullName>
    </submittedName>
</protein>
<name>A0A5B7CXP4_PORTR</name>
<dbReference type="Proteomes" id="UP000324222">
    <property type="component" value="Unassembled WGS sequence"/>
</dbReference>
<sequence>MNLAVNFIERKTNGMIDSLIDQLNDAEYHGHLSPILNGNLELTIPLAKVLVYTSPYLSTISSRKNKGLLCGSCLKAATQRYTSIATVAPQAVVVLRYNTIAKVLFHHIFWLSMTTTWSVLSPDGPAAVSLKGKEGGADKPSP</sequence>
<gene>
    <name evidence="1" type="ORF">E2C01_007259</name>
</gene>
<dbReference type="EMBL" id="VSRR010000355">
    <property type="protein sequence ID" value="MPC14492.1"/>
    <property type="molecule type" value="Genomic_DNA"/>
</dbReference>
<reference evidence="1 2" key="1">
    <citation type="submission" date="2019-05" db="EMBL/GenBank/DDBJ databases">
        <title>Another draft genome of Portunus trituberculatus and its Hox gene families provides insights of decapod evolution.</title>
        <authorList>
            <person name="Jeong J.-H."/>
            <person name="Song I."/>
            <person name="Kim S."/>
            <person name="Choi T."/>
            <person name="Kim D."/>
            <person name="Ryu S."/>
            <person name="Kim W."/>
        </authorList>
    </citation>
    <scope>NUCLEOTIDE SEQUENCE [LARGE SCALE GENOMIC DNA]</scope>
    <source>
        <tissue evidence="1">Muscle</tissue>
    </source>
</reference>
<organism evidence="1 2">
    <name type="scientific">Portunus trituberculatus</name>
    <name type="common">Swimming crab</name>
    <name type="synonym">Neptunus trituberculatus</name>
    <dbReference type="NCBI Taxonomy" id="210409"/>
    <lineage>
        <taxon>Eukaryota</taxon>
        <taxon>Metazoa</taxon>
        <taxon>Ecdysozoa</taxon>
        <taxon>Arthropoda</taxon>
        <taxon>Crustacea</taxon>
        <taxon>Multicrustacea</taxon>
        <taxon>Malacostraca</taxon>
        <taxon>Eumalacostraca</taxon>
        <taxon>Eucarida</taxon>
        <taxon>Decapoda</taxon>
        <taxon>Pleocyemata</taxon>
        <taxon>Brachyura</taxon>
        <taxon>Eubrachyura</taxon>
        <taxon>Portunoidea</taxon>
        <taxon>Portunidae</taxon>
        <taxon>Portuninae</taxon>
        <taxon>Portunus</taxon>
    </lineage>
</organism>